<evidence type="ECO:0000313" key="2">
    <source>
        <dbReference type="Proteomes" id="UP001281614"/>
    </source>
</evidence>
<reference evidence="1" key="1">
    <citation type="submission" date="2023-02" db="EMBL/GenBank/DDBJ databases">
        <title>Colletotrichum kahawae CIFC_Que2 genome sequencing and assembly.</title>
        <authorList>
            <person name="Baroncelli R."/>
        </authorList>
    </citation>
    <scope>NUCLEOTIDE SEQUENCE</scope>
    <source>
        <strain evidence="1">CIFC_Que2</strain>
    </source>
</reference>
<protein>
    <submittedName>
        <fullName evidence="1">Uncharacterized protein</fullName>
    </submittedName>
</protein>
<comment type="caution">
    <text evidence="1">The sequence shown here is derived from an EMBL/GenBank/DDBJ whole genome shotgun (WGS) entry which is preliminary data.</text>
</comment>
<dbReference type="Proteomes" id="UP001281614">
    <property type="component" value="Unassembled WGS sequence"/>
</dbReference>
<dbReference type="AlphaFoldDB" id="A0AAD9Y550"/>
<sequence>MAFHAYNYSANLEIEVREEIFNLPRKTHAFRESDSKADVSQAEEDRDTVIENNIQASLDSLILNNSNSKSSIGPTT</sequence>
<gene>
    <name evidence="1" type="ORF">CKAH01_18505</name>
</gene>
<accession>A0AAD9Y550</accession>
<proteinExistence type="predicted"/>
<evidence type="ECO:0000313" key="1">
    <source>
        <dbReference type="EMBL" id="KAK2741391.1"/>
    </source>
</evidence>
<dbReference type="EMBL" id="VYYT01000336">
    <property type="protein sequence ID" value="KAK2741391.1"/>
    <property type="molecule type" value="Genomic_DNA"/>
</dbReference>
<name>A0AAD9Y550_COLKA</name>
<organism evidence="1 2">
    <name type="scientific">Colletotrichum kahawae</name>
    <name type="common">Coffee berry disease fungus</name>
    <dbReference type="NCBI Taxonomy" id="34407"/>
    <lineage>
        <taxon>Eukaryota</taxon>
        <taxon>Fungi</taxon>
        <taxon>Dikarya</taxon>
        <taxon>Ascomycota</taxon>
        <taxon>Pezizomycotina</taxon>
        <taxon>Sordariomycetes</taxon>
        <taxon>Hypocreomycetidae</taxon>
        <taxon>Glomerellales</taxon>
        <taxon>Glomerellaceae</taxon>
        <taxon>Colletotrichum</taxon>
        <taxon>Colletotrichum gloeosporioides species complex</taxon>
    </lineage>
</organism>
<keyword evidence="2" id="KW-1185">Reference proteome</keyword>